<feature type="domain" description="DUF4502" evidence="1">
    <location>
        <begin position="156"/>
        <end position="281"/>
    </location>
</feature>
<accession>A0A8T0E4P6</accession>
<dbReference type="GO" id="GO:0000724">
    <property type="term" value="P:double-strand break repair via homologous recombination"/>
    <property type="evidence" value="ECO:0007669"/>
    <property type="project" value="TreeGrafter"/>
</dbReference>
<dbReference type="Proteomes" id="UP000807504">
    <property type="component" value="Unassembled WGS sequence"/>
</dbReference>
<keyword evidence="3" id="KW-1185">Reference proteome</keyword>
<sequence length="556" mass="63802">MLNLRLNVTQTSSVVLLLRKLKNKKMSLKRIQGAHPQFIFQENDFSHSVPVRKIKKTNIVSDLYPFIGKKDATVIDSSSKPITNSNLIHSYPRKNHQIRNDVYFLRDTRKLFLPDQNRNKNASFNLSAFLLDESSKNKGSSWLQSLQTSDAEVALEDAAGKKRIRNILPGGFAEQMLKLQRMEKSEEVIWDHNASMKKKTAGKSLSLKLTSVSSSSDIVIANCLSFQTEASKCHIDKELGEVPAEFKQSERVVVLLKENIFNKLHLKIQSVFHLYPPWQALYLPQVSCSLILSAKFIDLNSIEDNLIQDKISYNHPRLLPMSSSSTITSYQASNCFDENFYHWKQPKSLCARIQRIWKVEGTNKNIFPFASITNYCRYSLLIQDQNGLFYELVLSSTHFLPQFWKEFILQAEGKCYEFQNLYSVNRLCLKKKSLRLYPKLSRVLESLSLLQNDGKCLKQEIYHQLAFNDCSVTPKAISEKGFPSFCSVPLQLLSSLFEEMNTQRFTFIGKIIFQFQKTLYLCDDSIPKSVQLESLFPLPSEPSLVGSLVHQRCPMS</sequence>
<dbReference type="InterPro" id="IPR028026">
    <property type="entry name" value="DUF4502"/>
</dbReference>
<evidence type="ECO:0000313" key="3">
    <source>
        <dbReference type="Proteomes" id="UP000807504"/>
    </source>
</evidence>
<dbReference type="InterPro" id="IPR053054">
    <property type="entry name" value="DNA_repair-scaffolding"/>
</dbReference>
<dbReference type="GO" id="GO:0000228">
    <property type="term" value="C:nuclear chromosome"/>
    <property type="evidence" value="ECO:0007669"/>
    <property type="project" value="TreeGrafter"/>
</dbReference>
<reference evidence="2" key="2">
    <citation type="submission" date="2020-06" db="EMBL/GenBank/DDBJ databases">
        <authorList>
            <person name="Sheffer M."/>
        </authorList>
    </citation>
    <scope>NUCLEOTIDE SEQUENCE</scope>
</reference>
<reference evidence="2" key="1">
    <citation type="journal article" date="2020" name="bioRxiv">
        <title>Chromosome-level reference genome of the European wasp spider Argiope bruennichi: a resource for studies on range expansion and evolutionary adaptation.</title>
        <authorList>
            <person name="Sheffer M.M."/>
            <person name="Hoppe A."/>
            <person name="Krehenwinkel H."/>
            <person name="Uhl G."/>
            <person name="Kuss A.W."/>
            <person name="Jensen L."/>
            <person name="Jensen C."/>
            <person name="Gillespie R.G."/>
            <person name="Hoff K.J."/>
            <person name="Prost S."/>
        </authorList>
    </citation>
    <scope>NUCLEOTIDE SEQUENCE</scope>
</reference>
<evidence type="ECO:0000259" key="1">
    <source>
        <dbReference type="Pfam" id="PF14950"/>
    </source>
</evidence>
<dbReference type="Pfam" id="PF14950">
    <property type="entry name" value="DUF4502"/>
    <property type="match status" value="1"/>
</dbReference>
<dbReference type="EMBL" id="JABXBU010002231">
    <property type="protein sequence ID" value="KAF8765227.1"/>
    <property type="molecule type" value="Genomic_DNA"/>
</dbReference>
<dbReference type="AlphaFoldDB" id="A0A8T0E4P6"/>
<dbReference type="PANTHER" id="PTHR34347:SF1">
    <property type="entry name" value="DNA REPAIR-SCAFFOLDING PROTEIN"/>
    <property type="match status" value="1"/>
</dbReference>
<comment type="caution">
    <text evidence="2">The sequence shown here is derived from an EMBL/GenBank/DDBJ whole genome shotgun (WGS) entry which is preliminary data.</text>
</comment>
<dbReference type="PANTHER" id="PTHR34347">
    <property type="entry name" value="DNA REPAIR-SCAFFOLDING PROTEIN SPIDR"/>
    <property type="match status" value="1"/>
</dbReference>
<gene>
    <name evidence="2" type="ORF">HNY73_023214</name>
</gene>
<proteinExistence type="predicted"/>
<protein>
    <recommendedName>
        <fullName evidence="1">DUF4502 domain-containing protein</fullName>
    </recommendedName>
</protein>
<name>A0A8T0E4P6_ARGBR</name>
<dbReference type="GO" id="GO:0070202">
    <property type="term" value="P:regulation of establishment of protein localization to chromosome"/>
    <property type="evidence" value="ECO:0007669"/>
    <property type="project" value="TreeGrafter"/>
</dbReference>
<dbReference type="GO" id="GO:0005654">
    <property type="term" value="C:nucleoplasm"/>
    <property type="evidence" value="ECO:0007669"/>
    <property type="project" value="TreeGrafter"/>
</dbReference>
<evidence type="ECO:0000313" key="2">
    <source>
        <dbReference type="EMBL" id="KAF8765227.1"/>
    </source>
</evidence>
<organism evidence="2 3">
    <name type="scientific">Argiope bruennichi</name>
    <name type="common">Wasp spider</name>
    <name type="synonym">Aranea bruennichi</name>
    <dbReference type="NCBI Taxonomy" id="94029"/>
    <lineage>
        <taxon>Eukaryota</taxon>
        <taxon>Metazoa</taxon>
        <taxon>Ecdysozoa</taxon>
        <taxon>Arthropoda</taxon>
        <taxon>Chelicerata</taxon>
        <taxon>Arachnida</taxon>
        <taxon>Araneae</taxon>
        <taxon>Araneomorphae</taxon>
        <taxon>Entelegynae</taxon>
        <taxon>Araneoidea</taxon>
        <taxon>Araneidae</taxon>
        <taxon>Argiope</taxon>
    </lineage>
</organism>